<protein>
    <submittedName>
        <fullName evidence="1">DNA binding protein</fullName>
    </submittedName>
</protein>
<reference evidence="1" key="1">
    <citation type="submission" date="2015-12" db="EMBL/GenBank/DDBJ databases">
        <title>Update maize B73 reference genome by single molecule sequencing technologies.</title>
        <authorList>
            <consortium name="Maize Genome Sequencing Project"/>
            <person name="Ware D."/>
        </authorList>
    </citation>
    <scope>NUCLEOTIDE SEQUENCE</scope>
    <source>
        <tissue evidence="1">Seedling</tissue>
    </source>
</reference>
<name>A0A1Q0ZAZ1_MAIZE</name>
<gene>
    <name evidence="1" type="ORF">ZEAMMB73_Zm00001d012856</name>
</gene>
<dbReference type="AlphaFoldDB" id="A0A1Q0ZAZ1"/>
<dbReference type="EMBL" id="CM000781">
    <property type="protein sequence ID" value="AQK61611.1"/>
    <property type="molecule type" value="Genomic_DNA"/>
</dbReference>
<sequence length="369" mass="44428">MTRLTMVRRLERAAGDPKKLRILNSGRTWSETYRMRKGRRVDLVKIMVFQMIEIAKASVLHPRWRLKGLRLIKCIFSLVMLQGKMRDWYNRASVPIDKRMGHQYGILKASPLLLKELWVAFHQHLQRRKNSKLQGLYPILKLHPEKRGLDSESVTLAYWFQRELKTQTEMLRRKKLGPPLHCLQILLMLCIREMTRLVGQWRTHKYPCRDLAAHRCQLQQWGWTEEHLGHPSQARALQSGDRMELYGRLKTFLSLLRNLMQETFHLLLVRKRNKVEGCCKQIFQLIRNWLCQNHQLWRKLHTEVLKGRRRSAEMGCLMLPRKRTKRVTGMRKRKGKRKINTKRGKRRKRQRRRKRSIITRSMIRQERTI</sequence>
<proteinExistence type="predicted"/>
<accession>A0A1Q0ZAZ1</accession>
<organism evidence="1">
    <name type="scientific">Zea mays</name>
    <name type="common">Maize</name>
    <dbReference type="NCBI Taxonomy" id="4577"/>
    <lineage>
        <taxon>Eukaryota</taxon>
        <taxon>Viridiplantae</taxon>
        <taxon>Streptophyta</taxon>
        <taxon>Embryophyta</taxon>
        <taxon>Tracheophyta</taxon>
        <taxon>Spermatophyta</taxon>
        <taxon>Magnoliopsida</taxon>
        <taxon>Liliopsida</taxon>
        <taxon>Poales</taxon>
        <taxon>Poaceae</taxon>
        <taxon>PACMAD clade</taxon>
        <taxon>Panicoideae</taxon>
        <taxon>Andropogonodae</taxon>
        <taxon>Andropogoneae</taxon>
        <taxon>Tripsacinae</taxon>
        <taxon>Zea</taxon>
    </lineage>
</organism>
<evidence type="ECO:0000313" key="1">
    <source>
        <dbReference type="EMBL" id="AQK61611.1"/>
    </source>
</evidence>